<reference evidence="7 8" key="1">
    <citation type="journal article" date="2012" name="J. Bacteriol.">
        <title>Draft Genome Sequence of the Extremely Halophilic Archaeon Halogranum salarium B-1T.</title>
        <authorList>
            <person name="Kim K.K."/>
            <person name="Lee K.C."/>
            <person name="Lee J.S."/>
        </authorList>
    </citation>
    <scope>NUCLEOTIDE SEQUENCE [LARGE SCALE GENOMIC DNA]</scope>
    <source>
        <strain evidence="7 8">B-1</strain>
    </source>
</reference>
<dbReference type="SMART" id="SM00138">
    <property type="entry name" value="MeTrc"/>
    <property type="match status" value="1"/>
</dbReference>
<dbReference type="GO" id="GO:0008983">
    <property type="term" value="F:protein-glutamate O-methyltransferase activity"/>
    <property type="evidence" value="ECO:0007669"/>
    <property type="project" value="UniProtKB-EC"/>
</dbReference>
<dbReference type="GO" id="GO:0032259">
    <property type="term" value="P:methylation"/>
    <property type="evidence" value="ECO:0007669"/>
    <property type="project" value="UniProtKB-KW"/>
</dbReference>
<dbReference type="EC" id="2.1.1.80" evidence="2"/>
<feature type="domain" description="CheR-type methyltransferase" evidence="6">
    <location>
        <begin position="1"/>
        <end position="257"/>
    </location>
</feature>
<dbReference type="PATRIC" id="fig|1210908.3.peg.859"/>
<evidence type="ECO:0000256" key="1">
    <source>
        <dbReference type="ARBA" id="ARBA00001541"/>
    </source>
</evidence>
<evidence type="ECO:0000256" key="4">
    <source>
        <dbReference type="ARBA" id="ARBA00022679"/>
    </source>
</evidence>
<dbReference type="InterPro" id="IPR029063">
    <property type="entry name" value="SAM-dependent_MTases_sf"/>
</dbReference>
<dbReference type="PROSITE" id="PS50123">
    <property type="entry name" value="CHER"/>
    <property type="match status" value="1"/>
</dbReference>
<keyword evidence="4" id="KW-0808">Transferase</keyword>
<evidence type="ECO:0000259" key="6">
    <source>
        <dbReference type="PROSITE" id="PS50123"/>
    </source>
</evidence>
<dbReference type="Proteomes" id="UP000007813">
    <property type="component" value="Unassembled WGS sequence"/>
</dbReference>
<name>J3JGQ6_9EURY</name>
<organism evidence="7 8">
    <name type="scientific">Halogranum salarium B-1</name>
    <dbReference type="NCBI Taxonomy" id="1210908"/>
    <lineage>
        <taxon>Archaea</taxon>
        <taxon>Methanobacteriati</taxon>
        <taxon>Methanobacteriota</taxon>
        <taxon>Stenosarchaea group</taxon>
        <taxon>Halobacteria</taxon>
        <taxon>Halobacteriales</taxon>
        <taxon>Haloferacaceae</taxon>
    </lineage>
</organism>
<evidence type="ECO:0000256" key="5">
    <source>
        <dbReference type="ARBA" id="ARBA00022691"/>
    </source>
</evidence>
<dbReference type="InterPro" id="IPR050903">
    <property type="entry name" value="Bact_Chemotaxis_MeTrfase"/>
</dbReference>
<dbReference type="PRINTS" id="PR00996">
    <property type="entry name" value="CHERMTFRASE"/>
</dbReference>
<dbReference type="EMBL" id="ALJD01000003">
    <property type="protein sequence ID" value="EJN60301.1"/>
    <property type="molecule type" value="Genomic_DNA"/>
</dbReference>
<evidence type="ECO:0000256" key="2">
    <source>
        <dbReference type="ARBA" id="ARBA00012534"/>
    </source>
</evidence>
<dbReference type="Gene3D" id="3.40.50.150">
    <property type="entry name" value="Vaccinia Virus protein VP39"/>
    <property type="match status" value="1"/>
</dbReference>
<dbReference type="eggNOG" id="arCOG04402">
    <property type="taxonomic scope" value="Archaea"/>
</dbReference>
<dbReference type="InterPro" id="IPR036804">
    <property type="entry name" value="CheR_N_sf"/>
</dbReference>
<dbReference type="SUPFAM" id="SSF47757">
    <property type="entry name" value="Chemotaxis receptor methyltransferase CheR, N-terminal domain"/>
    <property type="match status" value="1"/>
</dbReference>
<evidence type="ECO:0000313" key="7">
    <source>
        <dbReference type="EMBL" id="EJN60301.1"/>
    </source>
</evidence>
<dbReference type="SUPFAM" id="SSF53335">
    <property type="entry name" value="S-adenosyl-L-methionine-dependent methyltransferases"/>
    <property type="match status" value="1"/>
</dbReference>
<dbReference type="PANTHER" id="PTHR24422">
    <property type="entry name" value="CHEMOTAXIS PROTEIN METHYLTRANSFERASE"/>
    <property type="match status" value="1"/>
</dbReference>
<protein>
    <recommendedName>
        <fullName evidence="2">protein-glutamate O-methyltransferase</fullName>
        <ecNumber evidence="2">2.1.1.80</ecNumber>
    </recommendedName>
</protein>
<accession>J3JGQ6</accession>
<keyword evidence="5" id="KW-0949">S-adenosyl-L-methionine</keyword>
<dbReference type="InterPro" id="IPR000780">
    <property type="entry name" value="CheR_MeTrfase"/>
</dbReference>
<dbReference type="AlphaFoldDB" id="J3JGQ6"/>
<evidence type="ECO:0000313" key="8">
    <source>
        <dbReference type="Proteomes" id="UP000007813"/>
    </source>
</evidence>
<dbReference type="InterPro" id="IPR022641">
    <property type="entry name" value="CheR_N"/>
</dbReference>
<comment type="catalytic activity">
    <reaction evidence="1">
        <text>L-glutamyl-[protein] + S-adenosyl-L-methionine = [protein]-L-glutamate 5-O-methyl ester + S-adenosyl-L-homocysteine</text>
        <dbReference type="Rhea" id="RHEA:24452"/>
        <dbReference type="Rhea" id="RHEA-COMP:10208"/>
        <dbReference type="Rhea" id="RHEA-COMP:10311"/>
        <dbReference type="ChEBI" id="CHEBI:29973"/>
        <dbReference type="ChEBI" id="CHEBI:57856"/>
        <dbReference type="ChEBI" id="CHEBI:59789"/>
        <dbReference type="ChEBI" id="CHEBI:82795"/>
        <dbReference type="EC" id="2.1.1.80"/>
    </reaction>
</comment>
<proteinExistence type="predicted"/>
<dbReference type="Gene3D" id="1.10.155.10">
    <property type="entry name" value="Chemotaxis receptor methyltransferase CheR, N-terminal domain"/>
    <property type="match status" value="1"/>
</dbReference>
<keyword evidence="3" id="KW-0489">Methyltransferase</keyword>
<evidence type="ECO:0000256" key="3">
    <source>
        <dbReference type="ARBA" id="ARBA00022603"/>
    </source>
</evidence>
<sequence length="269" mass="31262">MSSIDDRGFQRVLTHIEDEVAFEPGYYNDAYLGRRITARMRRRKVEGYDDYLRVLRRDDEERELLLDSLTVNVTNFFRNPEMWESLRSVLRDLTAEKRRVRAWSAPCADGREPYSLAMLAHDDDDIAERRLSIVGTDIDRDALTAARAGAYETTRTTDIGEELAPLSDASAYVDQDENHFRVRRSVKQMVTFERHDLIRDGAKSGFDLVFCRNLLIYIDTEYKQDIFDTITDSIRPGGYLVIGMTESLPPKSRDVFTPVDKRRRIYQRG</sequence>
<dbReference type="Pfam" id="PF03705">
    <property type="entry name" value="CheR_N"/>
    <property type="match status" value="1"/>
</dbReference>
<dbReference type="InterPro" id="IPR022642">
    <property type="entry name" value="CheR_C"/>
</dbReference>
<dbReference type="Pfam" id="PF01739">
    <property type="entry name" value="CheR"/>
    <property type="match status" value="1"/>
</dbReference>
<comment type="caution">
    <text evidence="7">The sequence shown here is derived from an EMBL/GenBank/DDBJ whole genome shotgun (WGS) entry which is preliminary data.</text>
</comment>
<dbReference type="PANTHER" id="PTHR24422:SF10">
    <property type="entry name" value="CHEMOTAXIS PROTEIN METHYLTRANSFERASE 2"/>
    <property type="match status" value="1"/>
</dbReference>
<gene>
    <name evidence="7" type="ORF">HSB1_09040</name>
</gene>
<dbReference type="RefSeq" id="WP_009366018.1">
    <property type="nucleotide sequence ID" value="NZ_ALJD01000003.1"/>
</dbReference>
<dbReference type="OrthoDB" id="10657at2157"/>